<dbReference type="GO" id="GO:0000049">
    <property type="term" value="F:tRNA binding"/>
    <property type="evidence" value="ECO:0007669"/>
    <property type="project" value="TreeGrafter"/>
</dbReference>
<dbReference type="InterPro" id="IPR027417">
    <property type="entry name" value="P-loop_NTPase"/>
</dbReference>
<dbReference type="InterPro" id="IPR013641">
    <property type="entry name" value="KTI12/PSTK"/>
</dbReference>
<gene>
    <name evidence="3" type="ORF">L798_09770</name>
</gene>
<dbReference type="GO" id="GO:0016301">
    <property type="term" value="F:kinase activity"/>
    <property type="evidence" value="ECO:0007669"/>
    <property type="project" value="UniProtKB-KW"/>
</dbReference>
<evidence type="ECO:0000313" key="4">
    <source>
        <dbReference type="Proteomes" id="UP000027135"/>
    </source>
</evidence>
<name>A0A067QZ55_ZOONE</name>
<protein>
    <submittedName>
        <fullName evidence="3">L-seryl-tRNA(Sec) kinase</fullName>
    </submittedName>
</protein>
<dbReference type="Gene3D" id="3.40.50.300">
    <property type="entry name" value="P-loop containing nucleotide triphosphate hydrolases"/>
    <property type="match status" value="1"/>
</dbReference>
<keyword evidence="3" id="KW-0808">Transferase</keyword>
<dbReference type="EMBL" id="KK852818">
    <property type="protein sequence ID" value="KDR15693.1"/>
    <property type="molecule type" value="Genomic_DNA"/>
</dbReference>
<dbReference type="PANTHER" id="PTHR20873">
    <property type="entry name" value="L-SERYL-TRNA(SEC) KINASE"/>
    <property type="match status" value="1"/>
</dbReference>
<evidence type="ECO:0000256" key="1">
    <source>
        <dbReference type="ARBA" id="ARBA00022741"/>
    </source>
</evidence>
<dbReference type="InterPro" id="IPR052648">
    <property type="entry name" value="Ser-tRNA(Sec)_kinase"/>
</dbReference>
<keyword evidence="4" id="KW-1185">Reference proteome</keyword>
<dbReference type="Proteomes" id="UP000027135">
    <property type="component" value="Unassembled WGS sequence"/>
</dbReference>
<reference evidence="3 4" key="1">
    <citation type="journal article" date="2014" name="Nat. Commun.">
        <title>Molecular traces of alternative social organization in a termite genome.</title>
        <authorList>
            <person name="Terrapon N."/>
            <person name="Li C."/>
            <person name="Robertson H.M."/>
            <person name="Ji L."/>
            <person name="Meng X."/>
            <person name="Booth W."/>
            <person name="Chen Z."/>
            <person name="Childers C.P."/>
            <person name="Glastad K.M."/>
            <person name="Gokhale K."/>
            <person name="Gowin J."/>
            <person name="Gronenberg W."/>
            <person name="Hermansen R.A."/>
            <person name="Hu H."/>
            <person name="Hunt B.G."/>
            <person name="Huylmans A.K."/>
            <person name="Khalil S.M."/>
            <person name="Mitchell R.D."/>
            <person name="Munoz-Torres M.C."/>
            <person name="Mustard J.A."/>
            <person name="Pan H."/>
            <person name="Reese J.T."/>
            <person name="Scharf M.E."/>
            <person name="Sun F."/>
            <person name="Vogel H."/>
            <person name="Xiao J."/>
            <person name="Yang W."/>
            <person name="Yang Z."/>
            <person name="Yang Z."/>
            <person name="Zhou J."/>
            <person name="Zhu J."/>
            <person name="Brent C.S."/>
            <person name="Elsik C.G."/>
            <person name="Goodisman M.A."/>
            <person name="Liberles D.A."/>
            <person name="Roe R.M."/>
            <person name="Vargo E.L."/>
            <person name="Vilcinskas A."/>
            <person name="Wang J."/>
            <person name="Bornberg-Bauer E."/>
            <person name="Korb J."/>
            <person name="Zhang G."/>
            <person name="Liebig J."/>
        </authorList>
    </citation>
    <scope>NUCLEOTIDE SEQUENCE [LARGE SCALE GENOMIC DNA]</scope>
    <source>
        <tissue evidence="3">Whole organism</tissue>
    </source>
</reference>
<dbReference type="PANTHER" id="PTHR20873:SF0">
    <property type="entry name" value="L-SERYL-TRNA(SEC) KINASE"/>
    <property type="match status" value="1"/>
</dbReference>
<dbReference type="STRING" id="136037.A0A067QZ55"/>
<dbReference type="GO" id="GO:0005524">
    <property type="term" value="F:ATP binding"/>
    <property type="evidence" value="ECO:0007669"/>
    <property type="project" value="UniProtKB-KW"/>
</dbReference>
<dbReference type="OrthoDB" id="9972657at2759"/>
<dbReference type="Pfam" id="PF08433">
    <property type="entry name" value="KTI12"/>
    <property type="match status" value="2"/>
</dbReference>
<dbReference type="FunCoup" id="A0A067QZ55">
    <property type="interactions" value="63"/>
</dbReference>
<keyword evidence="1" id="KW-0547">Nucleotide-binding</keyword>
<keyword evidence="3" id="KW-0418">Kinase</keyword>
<evidence type="ECO:0000256" key="2">
    <source>
        <dbReference type="ARBA" id="ARBA00022840"/>
    </source>
</evidence>
<dbReference type="eggNOG" id="KOG4622">
    <property type="taxonomic scope" value="Eukaryota"/>
</dbReference>
<dbReference type="AlphaFoldDB" id="A0A067QZ55"/>
<keyword evidence="2" id="KW-0067">ATP-binding</keyword>
<dbReference type="SUPFAM" id="SSF52540">
    <property type="entry name" value="P-loop containing nucleoside triphosphate hydrolases"/>
    <property type="match status" value="1"/>
</dbReference>
<proteinExistence type="predicted"/>
<organism evidence="3 4">
    <name type="scientific">Zootermopsis nevadensis</name>
    <name type="common">Dampwood termite</name>
    <dbReference type="NCBI Taxonomy" id="136037"/>
    <lineage>
        <taxon>Eukaryota</taxon>
        <taxon>Metazoa</taxon>
        <taxon>Ecdysozoa</taxon>
        <taxon>Arthropoda</taxon>
        <taxon>Hexapoda</taxon>
        <taxon>Insecta</taxon>
        <taxon>Pterygota</taxon>
        <taxon>Neoptera</taxon>
        <taxon>Polyneoptera</taxon>
        <taxon>Dictyoptera</taxon>
        <taxon>Blattodea</taxon>
        <taxon>Blattoidea</taxon>
        <taxon>Termitoidae</taxon>
        <taxon>Termopsidae</taxon>
        <taxon>Zootermopsis</taxon>
    </lineage>
</organism>
<sequence length="333" mass="38739">MTTKVRETQICLVVFIGLPGSGKTTLCRLLLEFLRTSCKSLSDILHHTISICYDELIPADKFRYQDESSQWKQARRGIVNYVKSLVFTLKDIEVLNMVNSLEVAVREELLKVVQNEKKTRVYIIVDDNMYYRSMRYEYYQLAKLYSFSFCQIFVQCSVSDALNRNSSREQSTAVPEEIITRMAERLEPPDRQNNPWEIFSLTVPSEKWTVAEIKKISLFLNNAAEHPVVMPERNNEMCQESRRICSTNVIHRVDIMLRKLVGDRMRERSQTSVQRDDLQELSKAFTDLRHHILEGIRTGTIIIPEDTYEAINLDQSNCGHRLQDFLNGLLTIS</sequence>
<evidence type="ECO:0000313" key="3">
    <source>
        <dbReference type="EMBL" id="KDR15693.1"/>
    </source>
</evidence>
<accession>A0A067QZ55</accession>
<dbReference type="InParanoid" id="A0A067QZ55"/>
<dbReference type="OMA" id="VHQADNI"/>